<dbReference type="CDD" id="cd00170">
    <property type="entry name" value="SEC14"/>
    <property type="match status" value="1"/>
</dbReference>
<dbReference type="PROSITE" id="PS50191">
    <property type="entry name" value="CRAL_TRIO"/>
    <property type="match status" value="1"/>
</dbReference>
<dbReference type="GeneID" id="9686981"/>
<dbReference type="PANTHER" id="PTHR47556">
    <property type="entry name" value="SEC14P-LIKE PHOSPHATIDYLINOSITOL TRANSFER FAMILY PROTEIN"/>
    <property type="match status" value="1"/>
</dbReference>
<dbReference type="eggNOG" id="KOG1470">
    <property type="taxonomic scope" value="Eukaryota"/>
</dbReference>
<reference evidence="2 3" key="1">
    <citation type="journal article" date="2009" name="Science">
        <title>Green evolution and dynamic adaptations revealed by genomes of the marine picoeukaryotes Micromonas.</title>
        <authorList>
            <person name="Worden A.Z."/>
            <person name="Lee J.H."/>
            <person name="Mock T."/>
            <person name="Rouze P."/>
            <person name="Simmons M.P."/>
            <person name="Aerts A.L."/>
            <person name="Allen A.E."/>
            <person name="Cuvelier M.L."/>
            <person name="Derelle E."/>
            <person name="Everett M.V."/>
            <person name="Foulon E."/>
            <person name="Grimwood J."/>
            <person name="Gundlach H."/>
            <person name="Henrissat B."/>
            <person name="Napoli C."/>
            <person name="McDonald S.M."/>
            <person name="Parker M.S."/>
            <person name="Rombauts S."/>
            <person name="Salamov A."/>
            <person name="Von Dassow P."/>
            <person name="Badger J.H."/>
            <person name="Coutinho P.M."/>
            <person name="Demir E."/>
            <person name="Dubchak I."/>
            <person name="Gentemann C."/>
            <person name="Eikrem W."/>
            <person name="Gready J.E."/>
            <person name="John U."/>
            <person name="Lanier W."/>
            <person name="Lindquist E.A."/>
            <person name="Lucas S."/>
            <person name="Mayer K.F."/>
            <person name="Moreau H."/>
            <person name="Not F."/>
            <person name="Otillar R."/>
            <person name="Panaud O."/>
            <person name="Pangilinan J."/>
            <person name="Paulsen I."/>
            <person name="Piegu B."/>
            <person name="Poliakov A."/>
            <person name="Robbens S."/>
            <person name="Schmutz J."/>
            <person name="Toulza E."/>
            <person name="Wyss T."/>
            <person name="Zelensky A."/>
            <person name="Zhou K."/>
            <person name="Armbrust E.V."/>
            <person name="Bhattacharya D."/>
            <person name="Goodenough U.W."/>
            <person name="Van de Peer Y."/>
            <person name="Grigoriev I.V."/>
        </authorList>
    </citation>
    <scope>NUCLEOTIDE SEQUENCE [LARGE SCALE GENOMIC DNA]</scope>
    <source>
        <strain evidence="2 3">CCMP1545</strain>
    </source>
</reference>
<dbReference type="STRING" id="564608.C1N1C0"/>
<protein>
    <submittedName>
        <fullName evidence="2">Predicted protein</fullName>
    </submittedName>
</protein>
<sequence length="179" mass="20259">DEATMVWFLRDRKLDADAASAKLINFLRWRKELGAITDEDVRSSLEQGAAYVHPHLDKEGRACIVVEVAKHVIKDRDLEISKKHAVRAVEQCIEMMEAAPNGSESIYAVWDMQGFSGANADLDLAKFCILDVFREYYPKRLSQVAAIDSPWTFKPVWTILKPLIGKYSSVVQFVTAKEV</sequence>
<dbReference type="PANTHER" id="PTHR47556:SF1">
    <property type="entry name" value="SEC14P-LIKE PHOSPHATIDYLINOSITOL TRANSFER FAMILY PROTEIN"/>
    <property type="match status" value="1"/>
</dbReference>
<accession>C1N1C0</accession>
<organism evidence="3">
    <name type="scientific">Micromonas pusilla (strain CCMP1545)</name>
    <name type="common">Picoplanktonic green alga</name>
    <dbReference type="NCBI Taxonomy" id="564608"/>
    <lineage>
        <taxon>Eukaryota</taxon>
        <taxon>Viridiplantae</taxon>
        <taxon>Chlorophyta</taxon>
        <taxon>Mamiellophyceae</taxon>
        <taxon>Mamiellales</taxon>
        <taxon>Mamiellaceae</taxon>
        <taxon>Micromonas</taxon>
    </lineage>
</organism>
<dbReference type="SUPFAM" id="SSF52087">
    <property type="entry name" value="CRAL/TRIO domain"/>
    <property type="match status" value="1"/>
</dbReference>
<evidence type="ECO:0000259" key="1">
    <source>
        <dbReference type="PROSITE" id="PS50191"/>
    </source>
</evidence>
<dbReference type="RefSeq" id="XP_003061786.1">
    <property type="nucleotide sequence ID" value="XM_003061740.1"/>
</dbReference>
<gene>
    <name evidence="2" type="ORF">MICPUCDRAFT_6463</name>
</gene>
<evidence type="ECO:0000313" key="3">
    <source>
        <dbReference type="Proteomes" id="UP000001876"/>
    </source>
</evidence>
<dbReference type="InterPro" id="IPR001251">
    <property type="entry name" value="CRAL-TRIO_dom"/>
</dbReference>
<dbReference type="KEGG" id="mpp:MICPUCDRAFT_6463"/>
<dbReference type="SUPFAM" id="SSF46938">
    <property type="entry name" value="CRAL/TRIO N-terminal domain"/>
    <property type="match status" value="1"/>
</dbReference>
<proteinExistence type="predicted"/>
<dbReference type="InterPro" id="IPR036273">
    <property type="entry name" value="CRAL/TRIO_N_dom_sf"/>
</dbReference>
<dbReference type="AlphaFoldDB" id="C1N1C0"/>
<name>C1N1C0_MICPC</name>
<evidence type="ECO:0000313" key="2">
    <source>
        <dbReference type="EMBL" id="EEH54416.1"/>
    </source>
</evidence>
<dbReference type="InterPro" id="IPR036865">
    <property type="entry name" value="CRAL-TRIO_dom_sf"/>
</dbReference>
<feature type="non-terminal residue" evidence="2">
    <location>
        <position position="1"/>
    </location>
</feature>
<dbReference type="Gene3D" id="3.40.525.10">
    <property type="entry name" value="CRAL-TRIO lipid binding domain"/>
    <property type="match status" value="1"/>
</dbReference>
<keyword evidence="3" id="KW-1185">Reference proteome</keyword>
<dbReference type="EMBL" id="GG663744">
    <property type="protein sequence ID" value="EEH54416.1"/>
    <property type="molecule type" value="Genomic_DNA"/>
</dbReference>
<dbReference type="OrthoDB" id="496270at2759"/>
<feature type="non-terminal residue" evidence="2">
    <location>
        <position position="179"/>
    </location>
</feature>
<dbReference type="Proteomes" id="UP000001876">
    <property type="component" value="Unassembled WGS sequence"/>
</dbReference>
<feature type="domain" description="CRAL-TRIO" evidence="1">
    <location>
        <begin position="38"/>
        <end position="179"/>
    </location>
</feature>
<dbReference type="Pfam" id="PF00650">
    <property type="entry name" value="CRAL_TRIO"/>
    <property type="match status" value="1"/>
</dbReference>
<dbReference type="OMA" id="KEGRACI"/>